<keyword evidence="3 12" id="KW-0645">Protease</keyword>
<keyword evidence="13" id="KW-1185">Reference proteome</keyword>
<evidence type="ECO:0000313" key="13">
    <source>
        <dbReference type="Proteomes" id="UP000199302"/>
    </source>
</evidence>
<keyword evidence="9" id="KW-0732">Signal</keyword>
<dbReference type="InterPro" id="IPR050626">
    <property type="entry name" value="Peptidase_M16"/>
</dbReference>
<keyword evidence="7" id="KW-0482">Metalloprotease</keyword>
<dbReference type="SUPFAM" id="SSF63411">
    <property type="entry name" value="LuxS/MPP-like metallohydrolase"/>
    <property type="match status" value="2"/>
</dbReference>
<dbReference type="AlphaFoldDB" id="A0A1I6E8V2"/>
<dbReference type="GO" id="GO:0004222">
    <property type="term" value="F:metalloendopeptidase activity"/>
    <property type="evidence" value="ECO:0007669"/>
    <property type="project" value="InterPro"/>
</dbReference>
<dbReference type="PANTHER" id="PTHR43690">
    <property type="entry name" value="NARDILYSIN"/>
    <property type="match status" value="1"/>
</dbReference>
<feature type="domain" description="Peptidase M16 N-terminal" evidence="10">
    <location>
        <begin position="40"/>
        <end position="185"/>
    </location>
</feature>
<evidence type="ECO:0000256" key="3">
    <source>
        <dbReference type="ARBA" id="ARBA00022670"/>
    </source>
</evidence>
<evidence type="ECO:0000259" key="11">
    <source>
        <dbReference type="Pfam" id="PF05193"/>
    </source>
</evidence>
<feature type="signal peptide" evidence="9">
    <location>
        <begin position="1"/>
        <end position="25"/>
    </location>
</feature>
<evidence type="ECO:0000256" key="1">
    <source>
        <dbReference type="ARBA" id="ARBA00001947"/>
    </source>
</evidence>
<dbReference type="GO" id="GO:0006508">
    <property type="term" value="P:proteolysis"/>
    <property type="evidence" value="ECO:0007669"/>
    <property type="project" value="UniProtKB-KW"/>
</dbReference>
<keyword evidence="5" id="KW-0378">Hydrolase</keyword>
<dbReference type="PROSITE" id="PS00143">
    <property type="entry name" value="INSULINASE"/>
    <property type="match status" value="1"/>
</dbReference>
<organism evidence="12 13">
    <name type="scientific">Poseidonocella sedimentorum</name>
    <dbReference type="NCBI Taxonomy" id="871652"/>
    <lineage>
        <taxon>Bacteria</taxon>
        <taxon>Pseudomonadati</taxon>
        <taxon>Pseudomonadota</taxon>
        <taxon>Alphaproteobacteria</taxon>
        <taxon>Rhodobacterales</taxon>
        <taxon>Roseobacteraceae</taxon>
        <taxon>Poseidonocella</taxon>
    </lineage>
</organism>
<proteinExistence type="inferred from homology"/>
<dbReference type="Gene3D" id="3.30.830.10">
    <property type="entry name" value="Metalloenzyme, LuxS/M16 peptidase-like"/>
    <property type="match status" value="2"/>
</dbReference>
<feature type="domain" description="Peptidase M16 C-terminal" evidence="11">
    <location>
        <begin position="194"/>
        <end position="377"/>
    </location>
</feature>
<dbReference type="GO" id="GO:0046872">
    <property type="term" value="F:metal ion binding"/>
    <property type="evidence" value="ECO:0007669"/>
    <property type="project" value="UniProtKB-KW"/>
</dbReference>
<evidence type="ECO:0000256" key="9">
    <source>
        <dbReference type="SAM" id="SignalP"/>
    </source>
</evidence>
<dbReference type="Pfam" id="PF00675">
    <property type="entry name" value="Peptidase_M16"/>
    <property type="match status" value="1"/>
</dbReference>
<evidence type="ECO:0000256" key="6">
    <source>
        <dbReference type="ARBA" id="ARBA00022833"/>
    </source>
</evidence>
<evidence type="ECO:0000256" key="8">
    <source>
        <dbReference type="RuleBase" id="RU004447"/>
    </source>
</evidence>
<comment type="cofactor">
    <cofactor evidence="1">
        <name>Zn(2+)</name>
        <dbReference type="ChEBI" id="CHEBI:29105"/>
    </cofactor>
</comment>
<protein>
    <submittedName>
        <fullName evidence="12">Zinc protease</fullName>
    </submittedName>
</protein>
<evidence type="ECO:0000313" key="12">
    <source>
        <dbReference type="EMBL" id="SFR14150.1"/>
    </source>
</evidence>
<evidence type="ECO:0000259" key="10">
    <source>
        <dbReference type="Pfam" id="PF00675"/>
    </source>
</evidence>
<dbReference type="PANTHER" id="PTHR43690:SF17">
    <property type="entry name" value="PROTEIN YHJJ"/>
    <property type="match status" value="1"/>
</dbReference>
<dbReference type="InterPro" id="IPR011765">
    <property type="entry name" value="Pept_M16_N"/>
</dbReference>
<dbReference type="OrthoDB" id="9811314at2"/>
<name>A0A1I6E8V2_9RHOB</name>
<dbReference type="InterPro" id="IPR001431">
    <property type="entry name" value="Pept_M16_Zn_BS"/>
</dbReference>
<comment type="similarity">
    <text evidence="2 8">Belongs to the peptidase M16 family.</text>
</comment>
<gene>
    <name evidence="12" type="ORF">SAMN04515673_10891</name>
</gene>
<keyword evidence="4" id="KW-0479">Metal-binding</keyword>
<feature type="chain" id="PRO_5011459474" evidence="9">
    <location>
        <begin position="26"/>
        <end position="450"/>
    </location>
</feature>
<sequence>MRTHRFFAALLLALGLIQLPPAARGSDLVTSFTLDNGMEVVVIEDHRAPVVVHMVWYRAGAADEPAGASGVAHFLEHLLFKGTDNMAPGELSRVVAENGGTDNAFTSQDYTAYFQRVAADRLGLMMQMEADRMVNLRLGPEDIATERDVIIEERNQRTENSPGGLFAEQRDAALYLHHPYGTPVIGWRHEMEALSLEDALAYYSRYYAPNNAILIVAGDATPEEVRALAQTHYGPIPPNPELSPRARVAEPPHMAERRLIFRDDRVAQPYVMRSYLAPERDPGDQTEAAALTLLAELLGGDGITSYMARKLQFETQTAVYTAAFYRGTSLDDTSFGFIVVPAEGVSLDAAEEALERVMADFLTEGVDAEALARLKRQIHASTIYERDNVQSLANSYGRGLTSGLTLEDIQAWPDILQAVTAEDILAAARRLWTPERSVTGHITNAEDPAL</sequence>
<dbReference type="STRING" id="871652.SAMN04515673_10891"/>
<dbReference type="RefSeq" id="WP_092081292.1">
    <property type="nucleotide sequence ID" value="NZ_FOYI01000008.1"/>
</dbReference>
<reference evidence="12 13" key="1">
    <citation type="submission" date="2016-10" db="EMBL/GenBank/DDBJ databases">
        <authorList>
            <person name="de Groot N.N."/>
        </authorList>
    </citation>
    <scope>NUCLEOTIDE SEQUENCE [LARGE SCALE GENOMIC DNA]</scope>
    <source>
        <strain evidence="13">KMM 9023,NRIC 0796,JCM 17311,KCTC 23692</strain>
    </source>
</reference>
<evidence type="ECO:0000256" key="5">
    <source>
        <dbReference type="ARBA" id="ARBA00022801"/>
    </source>
</evidence>
<dbReference type="EMBL" id="FOYI01000008">
    <property type="protein sequence ID" value="SFR14150.1"/>
    <property type="molecule type" value="Genomic_DNA"/>
</dbReference>
<dbReference type="InterPro" id="IPR011249">
    <property type="entry name" value="Metalloenz_LuxS/M16"/>
</dbReference>
<evidence type="ECO:0000256" key="7">
    <source>
        <dbReference type="ARBA" id="ARBA00023049"/>
    </source>
</evidence>
<accession>A0A1I6E8V2</accession>
<keyword evidence="6" id="KW-0862">Zinc</keyword>
<dbReference type="Proteomes" id="UP000199302">
    <property type="component" value="Unassembled WGS sequence"/>
</dbReference>
<dbReference type="InterPro" id="IPR007863">
    <property type="entry name" value="Peptidase_M16_C"/>
</dbReference>
<evidence type="ECO:0000256" key="2">
    <source>
        <dbReference type="ARBA" id="ARBA00007261"/>
    </source>
</evidence>
<evidence type="ECO:0000256" key="4">
    <source>
        <dbReference type="ARBA" id="ARBA00022723"/>
    </source>
</evidence>
<dbReference type="Pfam" id="PF05193">
    <property type="entry name" value="Peptidase_M16_C"/>
    <property type="match status" value="1"/>
</dbReference>